<gene>
    <name evidence="2" type="ORF">HMPREF1872_01040</name>
</gene>
<sequence>MKIFQFLLNICYNQASLLCKRGNDMKKKKFKGCIFTVLLALFNFFLVMQVFAEPTIDILIPSAGQASVIPPGKDFYVLGNLYGLDKQADLSLKVYLTTASGEVVRELEAISFHKPENTYVNYDLLSYYAGSDRSPLANALMPDLVYDNKNINSFADAWRKVCFSTKHYAALISGGVYDRDLQLVGKTGEVWRELEQGNYQVKVVLSQDNKVLATATKNIEVAINPDVACFRFSPSMHFDRVKEFANSNNIKMLIDPLAGFWHPADNLADFKNNSVFAEILPKWRWNDLAEYQNNHIHFFIYNVSETSATYKVEVGTAQKQGIIADNERFTSYYYSYGEPQINGAKPAEFVKFANDQYLVLTRLDFNSDGQENLLDPSKLDQSNSVLNMDTNKILSVNRKFALSGLVRPIQNKQIVDNSDNTFDFNHRLLFVRYTISNGKQKQVFNRKIGLTRIIDSRKRESILEFEHEFNLSSNWHGLVNVKAEVLDENGQVYPGQTTQLSLQVA</sequence>
<keyword evidence="3" id="KW-1185">Reference proteome</keyword>
<organism evidence="2 3">
    <name type="scientific">Amygdalobacter nucleatus</name>
    <dbReference type="NCBI Taxonomy" id="3029274"/>
    <lineage>
        <taxon>Bacteria</taxon>
        <taxon>Bacillati</taxon>
        <taxon>Bacillota</taxon>
        <taxon>Clostridia</taxon>
        <taxon>Eubacteriales</taxon>
        <taxon>Oscillospiraceae</taxon>
        <taxon>Amygdalobacter</taxon>
    </lineage>
</organism>
<evidence type="ECO:0000313" key="2">
    <source>
        <dbReference type="EMBL" id="KXB40228.1"/>
    </source>
</evidence>
<evidence type="ECO:0000256" key="1">
    <source>
        <dbReference type="SAM" id="Phobius"/>
    </source>
</evidence>
<comment type="caution">
    <text evidence="2">The sequence shown here is derived from an EMBL/GenBank/DDBJ whole genome shotgun (WGS) entry which is preliminary data.</text>
</comment>
<feature type="transmembrane region" description="Helical" evidence="1">
    <location>
        <begin position="30"/>
        <end position="52"/>
    </location>
</feature>
<dbReference type="EMBL" id="LSCV01000031">
    <property type="protein sequence ID" value="KXB40228.1"/>
    <property type="molecule type" value="Genomic_DNA"/>
</dbReference>
<name>A0A133YAI5_9FIRM</name>
<keyword evidence="1" id="KW-1133">Transmembrane helix</keyword>
<protein>
    <submittedName>
        <fullName evidence="2">Uncharacterized protein</fullName>
    </submittedName>
</protein>
<proteinExistence type="predicted"/>
<keyword evidence="1" id="KW-0812">Transmembrane</keyword>
<evidence type="ECO:0000313" key="3">
    <source>
        <dbReference type="Proteomes" id="UP000070080"/>
    </source>
</evidence>
<dbReference type="AlphaFoldDB" id="A0A133YAI5"/>
<reference evidence="3" key="1">
    <citation type="submission" date="2016-01" db="EMBL/GenBank/DDBJ databases">
        <authorList>
            <person name="Mitreva M."/>
            <person name="Pepin K.H."/>
            <person name="Mihindukulasuriya K.A."/>
            <person name="Fulton R."/>
            <person name="Fronick C."/>
            <person name="O'Laughlin M."/>
            <person name="Miner T."/>
            <person name="Herter B."/>
            <person name="Rosa B.A."/>
            <person name="Cordes M."/>
            <person name="Tomlinson C."/>
            <person name="Wollam A."/>
            <person name="Palsikar V.B."/>
            <person name="Mardis E.R."/>
            <person name="Wilson R.K."/>
        </authorList>
    </citation>
    <scope>NUCLEOTIDE SEQUENCE [LARGE SCALE GENOMIC DNA]</scope>
    <source>
        <strain evidence="3">KA00274</strain>
    </source>
</reference>
<dbReference type="Proteomes" id="UP000070080">
    <property type="component" value="Unassembled WGS sequence"/>
</dbReference>
<dbReference type="STRING" id="1497955.HMPREF1872_01040"/>
<accession>A0A133YAI5</accession>
<keyword evidence="1" id="KW-0472">Membrane</keyword>